<name>A0A3A9ZW42_9ACTN</name>
<dbReference type="InterPro" id="IPR003658">
    <property type="entry name" value="Anti-sigma_ant"/>
</dbReference>
<accession>A0A3A9ZW42</accession>
<evidence type="ECO:0000313" key="6">
    <source>
        <dbReference type="Proteomes" id="UP000279968"/>
    </source>
</evidence>
<sequence>MGQRSDRFHVQVAVGEHGIDVRAVGEIDIATVGALRSALWAAPARPVLRLDLSGVRLLSAAGVRALAAAHLRLRAQGGELVLVDPDPVVARVLRVTGLHRVVPVVRSAGSTDAQVPSAVRSRAEVSRPQAPARPVATAPASDPYVPPVSPAPALLAA</sequence>
<dbReference type="SUPFAM" id="SSF52091">
    <property type="entry name" value="SpoIIaa-like"/>
    <property type="match status" value="1"/>
</dbReference>
<dbReference type="Gene3D" id="3.30.750.24">
    <property type="entry name" value="STAS domain"/>
    <property type="match status" value="1"/>
</dbReference>
<dbReference type="RefSeq" id="WP_120781466.1">
    <property type="nucleotide sequence ID" value="NZ_JBHLUP010000002.1"/>
</dbReference>
<feature type="region of interest" description="Disordered" evidence="3">
    <location>
        <begin position="113"/>
        <end position="157"/>
    </location>
</feature>
<dbReference type="PANTHER" id="PTHR33495:SF2">
    <property type="entry name" value="ANTI-SIGMA FACTOR ANTAGONIST TM_1081-RELATED"/>
    <property type="match status" value="1"/>
</dbReference>
<evidence type="ECO:0000259" key="4">
    <source>
        <dbReference type="PROSITE" id="PS50801"/>
    </source>
</evidence>
<dbReference type="InterPro" id="IPR036513">
    <property type="entry name" value="STAS_dom_sf"/>
</dbReference>
<reference evidence="5 6" key="1">
    <citation type="journal article" date="2015" name="Int. J. Syst. Evol. Microbiol.">
        <title>Micromonospora costi sp. nov., isolated from a leaf of Costus speciosus.</title>
        <authorList>
            <person name="Thawai C."/>
        </authorList>
    </citation>
    <scope>NUCLEOTIDE SEQUENCE [LARGE SCALE GENOMIC DNA]</scope>
    <source>
        <strain evidence="5 6">CS1-12</strain>
    </source>
</reference>
<comment type="similarity">
    <text evidence="1 2">Belongs to the anti-sigma-factor antagonist family.</text>
</comment>
<dbReference type="AlphaFoldDB" id="A0A3A9ZW42"/>
<dbReference type="PROSITE" id="PS50801">
    <property type="entry name" value="STAS"/>
    <property type="match status" value="1"/>
</dbReference>
<dbReference type="EMBL" id="RBAN01000004">
    <property type="protein sequence ID" value="RKN52559.1"/>
    <property type="molecule type" value="Genomic_DNA"/>
</dbReference>
<dbReference type="NCBIfam" id="TIGR00377">
    <property type="entry name" value="ant_ant_sig"/>
    <property type="match status" value="1"/>
</dbReference>
<dbReference type="Proteomes" id="UP000279968">
    <property type="component" value="Unassembled WGS sequence"/>
</dbReference>
<dbReference type="PANTHER" id="PTHR33495">
    <property type="entry name" value="ANTI-SIGMA FACTOR ANTAGONIST TM_1081-RELATED-RELATED"/>
    <property type="match status" value="1"/>
</dbReference>
<dbReference type="OrthoDB" id="3401349at2"/>
<feature type="domain" description="STAS" evidence="4">
    <location>
        <begin position="21"/>
        <end position="118"/>
    </location>
</feature>
<protein>
    <recommendedName>
        <fullName evidence="2">Anti-sigma factor antagonist</fullName>
    </recommendedName>
</protein>
<evidence type="ECO:0000256" key="1">
    <source>
        <dbReference type="ARBA" id="ARBA00009013"/>
    </source>
</evidence>
<dbReference type="CDD" id="cd07043">
    <property type="entry name" value="STAS_anti-anti-sigma_factors"/>
    <property type="match status" value="1"/>
</dbReference>
<evidence type="ECO:0000256" key="2">
    <source>
        <dbReference type="RuleBase" id="RU003749"/>
    </source>
</evidence>
<gene>
    <name evidence="5" type="ORF">D7193_22035</name>
</gene>
<evidence type="ECO:0000313" key="5">
    <source>
        <dbReference type="EMBL" id="RKN52559.1"/>
    </source>
</evidence>
<proteinExistence type="inferred from homology"/>
<keyword evidence="6" id="KW-1185">Reference proteome</keyword>
<dbReference type="GO" id="GO:0043856">
    <property type="term" value="F:anti-sigma factor antagonist activity"/>
    <property type="evidence" value="ECO:0007669"/>
    <property type="project" value="InterPro"/>
</dbReference>
<dbReference type="InterPro" id="IPR002645">
    <property type="entry name" value="STAS_dom"/>
</dbReference>
<organism evidence="5 6">
    <name type="scientific">Micromonospora costi</name>
    <dbReference type="NCBI Taxonomy" id="1530042"/>
    <lineage>
        <taxon>Bacteria</taxon>
        <taxon>Bacillati</taxon>
        <taxon>Actinomycetota</taxon>
        <taxon>Actinomycetes</taxon>
        <taxon>Micromonosporales</taxon>
        <taxon>Micromonosporaceae</taxon>
        <taxon>Micromonospora</taxon>
    </lineage>
</organism>
<dbReference type="Pfam" id="PF01740">
    <property type="entry name" value="STAS"/>
    <property type="match status" value="1"/>
</dbReference>
<comment type="caution">
    <text evidence="5">The sequence shown here is derived from an EMBL/GenBank/DDBJ whole genome shotgun (WGS) entry which is preliminary data.</text>
</comment>
<evidence type="ECO:0000256" key="3">
    <source>
        <dbReference type="SAM" id="MobiDB-lite"/>
    </source>
</evidence>